<keyword evidence="5 12" id="KW-0443">Lipid metabolism</keyword>
<evidence type="ECO:0000256" key="11">
    <source>
        <dbReference type="ARBA" id="ARBA00023317"/>
    </source>
</evidence>
<dbReference type="GO" id="GO:0006646">
    <property type="term" value="P:phosphatidylethanolamine biosynthetic process"/>
    <property type="evidence" value="ECO:0007669"/>
    <property type="project" value="UniProtKB-UniRule"/>
</dbReference>
<evidence type="ECO:0000313" key="14">
    <source>
        <dbReference type="Proteomes" id="UP000829401"/>
    </source>
</evidence>
<gene>
    <name evidence="13" type="primary">asd</name>
    <name evidence="12" type="synonym">psd</name>
    <name evidence="13" type="ORF">K1I37_09420</name>
</gene>
<comment type="subunit">
    <text evidence="12">Heterodimer of a large membrane-associated beta subunit and a small pyruvoyl-containing alpha subunit.</text>
</comment>
<evidence type="ECO:0000256" key="6">
    <source>
        <dbReference type="ARBA" id="ARBA00023136"/>
    </source>
</evidence>
<keyword evidence="7 12" id="KW-0865">Zymogen</keyword>
<keyword evidence="8 12" id="KW-0594">Phospholipid biosynthesis</keyword>
<dbReference type="PANTHER" id="PTHR10067:SF6">
    <property type="entry name" value="PHOSPHATIDYLSERINE DECARBOXYLASE PROENZYME, MITOCHONDRIAL"/>
    <property type="match status" value="1"/>
</dbReference>
<dbReference type="HAMAP" id="MF_00662">
    <property type="entry name" value="PS_decarb_PSD_B_type1"/>
    <property type="match status" value="1"/>
</dbReference>
<reference evidence="14" key="1">
    <citation type="journal article" date="2022" name="G3 (Bethesda)">
        <title>Unveiling the complete genome sequence of Alicyclobacillus acidoterrestris DSM 3922T, a taint-producing strain.</title>
        <authorList>
            <person name="Leonardo I.C."/>
            <person name="Barreto Crespo M.T."/>
            <person name="Gaspar F.B."/>
        </authorList>
    </citation>
    <scope>NUCLEOTIDE SEQUENCE [LARGE SCALE GENOMIC DNA]</scope>
    <source>
        <strain evidence="14">DSM 3922</strain>
    </source>
</reference>
<comment type="PTM">
    <text evidence="12">Is synthesized initially as an inactive proenzyme. Formation of the active enzyme involves a self-maturation process in which the active site pyruvoyl group is generated from an internal serine residue via an autocatalytic post-translational modification. Two non-identical subunits are generated from the proenzyme in this reaction, and the pyruvate is formed at the N-terminus of the alpha chain, which is derived from the carboxyl end of the proenzyme. The autoendoproteolytic cleavage occurs by a canonical serine protease mechanism, in which the side chain hydroxyl group of the serine supplies its oxygen atom to form the C-terminus of the beta chain, while the remainder of the serine residue undergoes an oxidative deamination to produce ammonia and the pyruvoyl prosthetic group on the alpha chain. During this reaction, the Ser that is part of the protease active site of the proenzyme becomes the pyruvoyl prosthetic group, which constitutes an essential element of the active site of the mature decarboxylase.</text>
</comment>
<evidence type="ECO:0000256" key="9">
    <source>
        <dbReference type="ARBA" id="ARBA00023239"/>
    </source>
</evidence>
<feature type="active site" description="Charge relay system; for autoendoproteolytic cleavage activity" evidence="12">
    <location>
        <position position="139"/>
    </location>
</feature>
<proteinExistence type="inferred from homology"/>
<comment type="similarity">
    <text evidence="12">Belongs to the phosphatidylserine decarboxylase family. PSD-B subfamily. Prokaryotic type I sub-subfamily.</text>
</comment>
<keyword evidence="9 12" id="KW-0456">Lyase</keyword>
<protein>
    <recommendedName>
        <fullName evidence="12">Phosphatidylserine decarboxylase proenzyme</fullName>
        <ecNumber evidence="12">4.1.1.65</ecNumber>
    </recommendedName>
    <component>
        <recommendedName>
            <fullName evidence="12">Phosphatidylserine decarboxylase alpha chain</fullName>
        </recommendedName>
    </component>
    <component>
        <recommendedName>
            <fullName evidence="12">Phosphatidylserine decarboxylase beta chain</fullName>
        </recommendedName>
    </component>
</protein>
<comment type="function">
    <text evidence="12">Catalyzes the formation of phosphatidylethanolamine (PtdEtn) from phosphatidylserine (PtdSer).</text>
</comment>
<evidence type="ECO:0000256" key="1">
    <source>
        <dbReference type="ARBA" id="ARBA00005189"/>
    </source>
</evidence>
<dbReference type="KEGG" id="aaco:K1I37_09420"/>
<dbReference type="EC" id="4.1.1.65" evidence="12"/>
<feature type="active site" description="Charge relay system; for autoendoproteolytic cleavage activity" evidence="12">
    <location>
        <position position="83"/>
    </location>
</feature>
<keyword evidence="11 12" id="KW-0670">Pyruvate</keyword>
<feature type="active site" description="Charge relay system; for autoendoproteolytic cleavage activity" evidence="12">
    <location>
        <position position="241"/>
    </location>
</feature>
<comment type="cofactor">
    <cofactor evidence="12">
        <name>pyruvate</name>
        <dbReference type="ChEBI" id="CHEBI:15361"/>
    </cofactor>
    <text evidence="12">Binds 1 pyruvoyl group covalently per subunit.</text>
</comment>
<dbReference type="Proteomes" id="UP000829401">
    <property type="component" value="Chromosome"/>
</dbReference>
<evidence type="ECO:0000256" key="3">
    <source>
        <dbReference type="ARBA" id="ARBA00022516"/>
    </source>
</evidence>
<dbReference type="Pfam" id="PF02666">
    <property type="entry name" value="PS_Dcarbxylase"/>
    <property type="match status" value="1"/>
</dbReference>
<evidence type="ECO:0000256" key="12">
    <source>
        <dbReference type="HAMAP-Rule" id="MF_00662"/>
    </source>
</evidence>
<dbReference type="GO" id="GO:0004609">
    <property type="term" value="F:phosphatidylserine decarboxylase activity"/>
    <property type="evidence" value="ECO:0007669"/>
    <property type="project" value="UniProtKB-UniRule"/>
</dbReference>
<dbReference type="EMBL" id="CP080467">
    <property type="protein sequence ID" value="UNO50630.1"/>
    <property type="molecule type" value="Genomic_DNA"/>
</dbReference>
<evidence type="ECO:0000256" key="8">
    <source>
        <dbReference type="ARBA" id="ARBA00023209"/>
    </source>
</evidence>
<keyword evidence="3 12" id="KW-0444">Lipid biosynthesis</keyword>
<keyword evidence="6 12" id="KW-0472">Membrane</keyword>
<dbReference type="PANTHER" id="PTHR10067">
    <property type="entry name" value="PHOSPHATIDYLSERINE DECARBOXYLASE"/>
    <property type="match status" value="1"/>
</dbReference>
<dbReference type="RefSeq" id="WP_021295461.1">
    <property type="nucleotide sequence ID" value="NZ_AURB01000068.1"/>
</dbReference>
<comment type="pathway">
    <text evidence="12">Phospholipid metabolism; phosphatidylethanolamine biosynthesis; phosphatidylethanolamine from CDP-diacylglycerol: step 2/2.</text>
</comment>
<dbReference type="InterPro" id="IPR033177">
    <property type="entry name" value="PSD-B"/>
</dbReference>
<comment type="catalytic activity">
    <reaction evidence="12">
        <text>a 1,2-diacyl-sn-glycero-3-phospho-L-serine + H(+) = a 1,2-diacyl-sn-glycero-3-phosphoethanolamine + CO2</text>
        <dbReference type="Rhea" id="RHEA:20828"/>
        <dbReference type="ChEBI" id="CHEBI:15378"/>
        <dbReference type="ChEBI" id="CHEBI:16526"/>
        <dbReference type="ChEBI" id="CHEBI:57262"/>
        <dbReference type="ChEBI" id="CHEBI:64612"/>
        <dbReference type="EC" id="4.1.1.65"/>
    </reaction>
</comment>
<feature type="active site" description="Schiff-base intermediate with substrate; via pyruvic acid; for decarboxylase activity" evidence="12">
    <location>
        <position position="241"/>
    </location>
</feature>
<evidence type="ECO:0000313" key="13">
    <source>
        <dbReference type="EMBL" id="UNO50630.1"/>
    </source>
</evidence>
<keyword evidence="2 12" id="KW-1003">Cell membrane</keyword>
<feature type="modified residue" description="Pyruvic acid (Ser); by autocatalysis" evidence="12">
    <location>
        <position position="241"/>
    </location>
</feature>
<feature type="chain" id="PRO_5040559047" description="Phosphatidylserine decarboxylase alpha chain" evidence="12">
    <location>
        <begin position="241"/>
        <end position="274"/>
    </location>
</feature>
<organism evidence="13 14">
    <name type="scientific">Alicyclobacillus acidoterrestris (strain ATCC 49025 / DSM 3922 / CIP 106132 / NCIMB 13137 / GD3B)</name>
    <dbReference type="NCBI Taxonomy" id="1356854"/>
    <lineage>
        <taxon>Bacteria</taxon>
        <taxon>Bacillati</taxon>
        <taxon>Bacillota</taxon>
        <taxon>Bacilli</taxon>
        <taxon>Bacillales</taxon>
        <taxon>Alicyclobacillaceae</taxon>
        <taxon>Alicyclobacillus</taxon>
    </lineage>
</organism>
<accession>A0A9E6ZUC6</accession>
<keyword evidence="14" id="KW-1185">Reference proteome</keyword>
<evidence type="ECO:0000256" key="5">
    <source>
        <dbReference type="ARBA" id="ARBA00023098"/>
    </source>
</evidence>
<feature type="chain" id="PRO_5040559048" description="Phosphatidylserine decarboxylase beta chain" evidence="12">
    <location>
        <begin position="1"/>
        <end position="240"/>
    </location>
</feature>
<evidence type="ECO:0000256" key="2">
    <source>
        <dbReference type="ARBA" id="ARBA00022475"/>
    </source>
</evidence>
<dbReference type="eggNOG" id="COG0688">
    <property type="taxonomic scope" value="Bacteria"/>
</dbReference>
<comment type="subcellular location">
    <subcellularLocation>
        <location evidence="12">Cell membrane</location>
        <topology evidence="12">Peripheral membrane protein</topology>
    </subcellularLocation>
</comment>
<dbReference type="NCBIfam" id="TIGR00163">
    <property type="entry name" value="PS_decarb"/>
    <property type="match status" value="1"/>
</dbReference>
<accession>T0DJV9</accession>
<keyword evidence="10 12" id="KW-1208">Phospholipid metabolism</keyword>
<name>T0DJV9_ALIAG</name>
<evidence type="ECO:0000256" key="10">
    <source>
        <dbReference type="ARBA" id="ARBA00023264"/>
    </source>
</evidence>
<dbReference type="InterPro" id="IPR033178">
    <property type="entry name" value="PSD_type1_pro"/>
</dbReference>
<feature type="site" description="Cleavage (non-hydrolytic); by autocatalysis" evidence="12">
    <location>
        <begin position="240"/>
        <end position="241"/>
    </location>
</feature>
<dbReference type="AlphaFoldDB" id="T0DJV9"/>
<dbReference type="GO" id="GO:0005886">
    <property type="term" value="C:plasma membrane"/>
    <property type="evidence" value="ECO:0007669"/>
    <property type="project" value="UniProtKB-SubCell"/>
</dbReference>
<keyword evidence="4 12" id="KW-0210">Decarboxylase</keyword>
<dbReference type="STRING" id="1356854.N007_03160"/>
<sequence>MKSFFVRSLLWLMPKRAYTNIIGAIVRRRFSARLIPWYARHFSINLEELAKPLQEHKSLGEFFSRKLSVEARPIANGVVSPVDGEVSSMGKIDRNILLQIKGHTYSLEELLVDAEAAASYADGWYVTLYLSPSDYHRIHAPLDCVARRYRHIPGTLYPVNVHGVSHVQRLFVRNERVVTYFDSAHGSFAMVKVGAAGVGSIVVPFGDLPSGRRRQRGPILDKPCQETFAKGEEVGYFALGSTVVLLFPPSVMLRFVVSPGDKIRMGRTIAQIGG</sequence>
<evidence type="ECO:0000256" key="7">
    <source>
        <dbReference type="ARBA" id="ARBA00023145"/>
    </source>
</evidence>
<dbReference type="InterPro" id="IPR003817">
    <property type="entry name" value="PS_Dcarbxylase"/>
</dbReference>
<comment type="pathway">
    <text evidence="1">Lipid metabolism.</text>
</comment>
<evidence type="ECO:0000256" key="4">
    <source>
        <dbReference type="ARBA" id="ARBA00022793"/>
    </source>
</evidence>
<dbReference type="OrthoDB" id="9802030at2"/>